<dbReference type="GO" id="GO:0005829">
    <property type="term" value="C:cytosol"/>
    <property type="evidence" value="ECO:0007669"/>
    <property type="project" value="TreeGrafter"/>
</dbReference>
<dbReference type="InterPro" id="IPR001537">
    <property type="entry name" value="SpoU_MeTrfase"/>
</dbReference>
<feature type="domain" description="RNA 2-O ribose methyltransferase substrate binding" evidence="4">
    <location>
        <begin position="4"/>
        <end position="80"/>
    </location>
</feature>
<keyword evidence="2 5" id="KW-0489">Methyltransferase</keyword>
<dbReference type="Pfam" id="PF00588">
    <property type="entry name" value="SpoU_methylase"/>
    <property type="match status" value="1"/>
</dbReference>
<name>A0A395W4S0_9FIRM</name>
<dbReference type="Proteomes" id="UP000265489">
    <property type="component" value="Unassembled WGS sequence"/>
</dbReference>
<keyword evidence="3 5" id="KW-0808">Transferase</keyword>
<evidence type="ECO:0000313" key="5">
    <source>
        <dbReference type="EMBL" id="RGU89785.1"/>
    </source>
</evidence>
<dbReference type="PANTHER" id="PTHR46429">
    <property type="entry name" value="23S RRNA (GUANOSINE-2'-O-)-METHYLTRANSFERASE RLMB"/>
    <property type="match status" value="1"/>
</dbReference>
<evidence type="ECO:0000259" key="4">
    <source>
        <dbReference type="SMART" id="SM00967"/>
    </source>
</evidence>
<dbReference type="AlphaFoldDB" id="A0A395W4S0"/>
<proteinExistence type="inferred from homology"/>
<dbReference type="PANTHER" id="PTHR46429:SF1">
    <property type="entry name" value="23S RRNA (GUANOSINE-2'-O-)-METHYLTRANSFERASE RLMB"/>
    <property type="match status" value="1"/>
</dbReference>
<dbReference type="SUPFAM" id="SSF55315">
    <property type="entry name" value="L30e-like"/>
    <property type="match status" value="1"/>
</dbReference>
<evidence type="ECO:0000313" key="6">
    <source>
        <dbReference type="Proteomes" id="UP000265489"/>
    </source>
</evidence>
<accession>A0A395W4S0</accession>
<dbReference type="Gene3D" id="3.30.1330.30">
    <property type="match status" value="1"/>
</dbReference>
<dbReference type="InterPro" id="IPR029064">
    <property type="entry name" value="Ribosomal_eL30-like_sf"/>
</dbReference>
<evidence type="ECO:0000256" key="2">
    <source>
        <dbReference type="ARBA" id="ARBA00022603"/>
    </source>
</evidence>
<dbReference type="InterPro" id="IPR004441">
    <property type="entry name" value="rRNA_MeTrfase_TrmH"/>
</dbReference>
<dbReference type="GO" id="GO:0008173">
    <property type="term" value="F:RNA methyltransferase activity"/>
    <property type="evidence" value="ECO:0007669"/>
    <property type="project" value="InterPro"/>
</dbReference>
<evidence type="ECO:0000256" key="3">
    <source>
        <dbReference type="ARBA" id="ARBA00022679"/>
    </source>
</evidence>
<comment type="similarity">
    <text evidence="1">Belongs to the class IV-like SAM-binding methyltransferase superfamily. RNA methyltransferase TrmH family.</text>
</comment>
<dbReference type="InterPro" id="IPR029028">
    <property type="entry name" value="Alpha/beta_knot_MTases"/>
</dbReference>
<dbReference type="GO" id="GO:0006396">
    <property type="term" value="P:RNA processing"/>
    <property type="evidence" value="ECO:0007669"/>
    <property type="project" value="InterPro"/>
</dbReference>
<sequence length="242" mass="26892">MEKIFEGAISCKALLEAGSRNCKKLYIDKKKNTKDTRYLAKIAKSRGCEVVFCSREEINELATGKTHGGVLLIAEEKQIPQLIETHVHGFLCYIDGVEDPYNLGSISRTLYASGCDAMILPKRDWSFAEQTILKASAGAYEKLPIYFVDSDEELVNYCKKNNLPILCAHRKDAVGLYDYTFESDFCLCLGGALRGLSSTITAASKQNIVVEYGRDFRNALDSASAAAVFSFEILRQKKVKAK</sequence>
<dbReference type="EMBL" id="QRYQ01000023">
    <property type="protein sequence ID" value="RGU89785.1"/>
    <property type="molecule type" value="Genomic_DNA"/>
</dbReference>
<dbReference type="Gene3D" id="3.40.1280.10">
    <property type="match status" value="1"/>
</dbReference>
<organism evidence="5 6">
    <name type="scientific">Holdemanella biformis</name>
    <dbReference type="NCBI Taxonomy" id="1735"/>
    <lineage>
        <taxon>Bacteria</taxon>
        <taxon>Bacillati</taxon>
        <taxon>Bacillota</taxon>
        <taxon>Erysipelotrichia</taxon>
        <taxon>Erysipelotrichales</taxon>
        <taxon>Erysipelotrichaceae</taxon>
        <taxon>Holdemanella</taxon>
    </lineage>
</organism>
<dbReference type="SUPFAM" id="SSF75217">
    <property type="entry name" value="alpha/beta knot"/>
    <property type="match status" value="1"/>
</dbReference>
<gene>
    <name evidence="5" type="ORF">DWW32_10305</name>
</gene>
<protein>
    <submittedName>
        <fullName evidence="5">RNA methyltransferase</fullName>
    </submittedName>
</protein>
<dbReference type="InterPro" id="IPR013123">
    <property type="entry name" value="SpoU_subst-bd"/>
</dbReference>
<dbReference type="InterPro" id="IPR029026">
    <property type="entry name" value="tRNA_m1G_MTases_N"/>
</dbReference>
<dbReference type="SMART" id="SM00967">
    <property type="entry name" value="SpoU_sub_bind"/>
    <property type="match status" value="1"/>
</dbReference>
<reference evidence="5 6" key="1">
    <citation type="submission" date="2018-08" db="EMBL/GenBank/DDBJ databases">
        <title>A genome reference for cultivated species of the human gut microbiota.</title>
        <authorList>
            <person name="Zou Y."/>
            <person name="Xue W."/>
            <person name="Luo G."/>
        </authorList>
    </citation>
    <scope>NUCLEOTIDE SEQUENCE [LARGE SCALE GENOMIC DNA]</scope>
    <source>
        <strain evidence="5 6">AF15-20</strain>
    </source>
</reference>
<evidence type="ECO:0000256" key="1">
    <source>
        <dbReference type="ARBA" id="ARBA00007228"/>
    </source>
</evidence>
<comment type="caution">
    <text evidence="5">The sequence shown here is derived from an EMBL/GenBank/DDBJ whole genome shotgun (WGS) entry which is preliminary data.</text>
</comment>
<dbReference type="GeneID" id="66580273"/>
<dbReference type="GO" id="GO:0032259">
    <property type="term" value="P:methylation"/>
    <property type="evidence" value="ECO:0007669"/>
    <property type="project" value="UniProtKB-KW"/>
</dbReference>
<dbReference type="CDD" id="cd18103">
    <property type="entry name" value="SpoU-like_RlmB"/>
    <property type="match status" value="1"/>
</dbReference>
<dbReference type="Pfam" id="PF08032">
    <property type="entry name" value="SpoU_sub_bind"/>
    <property type="match status" value="1"/>
</dbReference>
<dbReference type="RefSeq" id="WP_118325701.1">
    <property type="nucleotide sequence ID" value="NZ_CAUWDM010000015.1"/>
</dbReference>
<dbReference type="GO" id="GO:0003723">
    <property type="term" value="F:RNA binding"/>
    <property type="evidence" value="ECO:0007669"/>
    <property type="project" value="InterPro"/>
</dbReference>